<feature type="transmembrane region" description="Helical" evidence="5">
    <location>
        <begin position="229"/>
        <end position="247"/>
    </location>
</feature>
<dbReference type="PIRSF" id="PIRSF006060">
    <property type="entry name" value="AA_transporter"/>
    <property type="match status" value="1"/>
</dbReference>
<feature type="transmembrane region" description="Helical" evidence="5">
    <location>
        <begin position="157"/>
        <end position="175"/>
    </location>
</feature>
<feature type="transmembrane region" description="Helical" evidence="5">
    <location>
        <begin position="393"/>
        <end position="418"/>
    </location>
</feature>
<dbReference type="Proteomes" id="UP000190744">
    <property type="component" value="Unassembled WGS sequence"/>
</dbReference>
<keyword evidence="2 5" id="KW-0812">Transmembrane</keyword>
<comment type="subcellular location">
    <subcellularLocation>
        <location evidence="1">Membrane</location>
        <topology evidence="1">Multi-pass membrane protein</topology>
    </subcellularLocation>
</comment>
<dbReference type="GO" id="GO:0016020">
    <property type="term" value="C:membrane"/>
    <property type="evidence" value="ECO:0007669"/>
    <property type="project" value="UniProtKB-SubCell"/>
</dbReference>
<organism evidence="6 7">
    <name type="scientific">Penicillium brasilianum</name>
    <dbReference type="NCBI Taxonomy" id="104259"/>
    <lineage>
        <taxon>Eukaryota</taxon>
        <taxon>Fungi</taxon>
        <taxon>Dikarya</taxon>
        <taxon>Ascomycota</taxon>
        <taxon>Pezizomycotina</taxon>
        <taxon>Eurotiomycetes</taxon>
        <taxon>Eurotiomycetidae</taxon>
        <taxon>Eurotiales</taxon>
        <taxon>Aspergillaceae</taxon>
        <taxon>Penicillium</taxon>
    </lineage>
</organism>
<dbReference type="EMBL" id="LJBN01000206">
    <property type="protein sequence ID" value="OOQ82944.1"/>
    <property type="molecule type" value="Genomic_DNA"/>
</dbReference>
<dbReference type="Gene3D" id="1.20.1740.10">
    <property type="entry name" value="Amino acid/polyamine transporter I"/>
    <property type="match status" value="1"/>
</dbReference>
<keyword evidence="3 5" id="KW-1133">Transmembrane helix</keyword>
<evidence type="ECO:0000256" key="4">
    <source>
        <dbReference type="ARBA" id="ARBA00023136"/>
    </source>
</evidence>
<evidence type="ECO:0000256" key="3">
    <source>
        <dbReference type="ARBA" id="ARBA00022989"/>
    </source>
</evidence>
<protein>
    <submittedName>
        <fullName evidence="6">Methionine permease</fullName>
    </submittedName>
</protein>
<name>A0A1S9RBN8_PENBI</name>
<feature type="transmembrane region" description="Helical" evidence="5">
    <location>
        <begin position="117"/>
        <end position="145"/>
    </location>
</feature>
<dbReference type="AlphaFoldDB" id="A0A1S9RBN8"/>
<gene>
    <name evidence="6" type="ORF">PEBR_36693</name>
</gene>
<feature type="transmembrane region" description="Helical" evidence="5">
    <location>
        <begin position="463"/>
        <end position="483"/>
    </location>
</feature>
<evidence type="ECO:0000256" key="1">
    <source>
        <dbReference type="ARBA" id="ARBA00004141"/>
    </source>
</evidence>
<dbReference type="GO" id="GO:0015179">
    <property type="term" value="F:L-amino acid transmembrane transporter activity"/>
    <property type="evidence" value="ECO:0007669"/>
    <property type="project" value="TreeGrafter"/>
</dbReference>
<dbReference type="Pfam" id="PF13520">
    <property type="entry name" value="AA_permease_2"/>
    <property type="match status" value="1"/>
</dbReference>
<dbReference type="PANTHER" id="PTHR11785">
    <property type="entry name" value="AMINO ACID TRANSPORTER"/>
    <property type="match status" value="1"/>
</dbReference>
<feature type="transmembrane region" description="Helical" evidence="5">
    <location>
        <begin position="187"/>
        <end position="209"/>
    </location>
</feature>
<feature type="transmembrane region" description="Helical" evidence="5">
    <location>
        <begin position="267"/>
        <end position="288"/>
    </location>
</feature>
<dbReference type="InterPro" id="IPR002293">
    <property type="entry name" value="AA/rel_permease1"/>
</dbReference>
<feature type="transmembrane region" description="Helical" evidence="5">
    <location>
        <begin position="368"/>
        <end position="387"/>
    </location>
</feature>
<dbReference type="InterPro" id="IPR050598">
    <property type="entry name" value="AminoAcid_Transporter"/>
</dbReference>
<evidence type="ECO:0000313" key="6">
    <source>
        <dbReference type="EMBL" id="OOQ82944.1"/>
    </source>
</evidence>
<proteinExistence type="predicted"/>
<feature type="transmembrane region" description="Helical" evidence="5">
    <location>
        <begin position="430"/>
        <end position="451"/>
    </location>
</feature>
<evidence type="ECO:0000313" key="7">
    <source>
        <dbReference type="Proteomes" id="UP000190744"/>
    </source>
</evidence>
<comment type="caution">
    <text evidence="6">The sequence shown here is derived from an EMBL/GenBank/DDBJ whole genome shotgun (WGS) entry which is preliminary data.</text>
</comment>
<dbReference type="PANTHER" id="PTHR11785:SF382">
    <property type="entry name" value="LOW-AFFINITY METHIONINE PERMEASE"/>
    <property type="match status" value="1"/>
</dbReference>
<reference evidence="7" key="1">
    <citation type="submission" date="2015-09" db="EMBL/GenBank/DDBJ databases">
        <authorList>
            <person name="Fill T.P."/>
            <person name="Baretta J.F."/>
            <person name="de Almeida L.G."/>
            <person name="Rocha M."/>
            <person name="de Souza D.H."/>
            <person name="Malavazi I."/>
            <person name="Cerdeira L.T."/>
            <person name="Hong H."/>
            <person name="Samborskyy M."/>
            <person name="de Vasconcelos A.T."/>
            <person name="Leadlay P."/>
            <person name="Rodrigues-Filho E."/>
        </authorList>
    </citation>
    <scope>NUCLEOTIDE SEQUENCE [LARGE SCALE GENOMIC DNA]</scope>
    <source>
        <strain evidence="7">LaBioMMi 136</strain>
    </source>
</reference>
<sequence length="518" mass="55607">MAEAQISPKKPYLYTSSDENASSSDLRVQETHILQERKIGVFGAISLIVNKIIGAGIFSTPATIFKLSGSPGMALILWVLAGIISTCGAMVMLEFGTSIPRSGGMKVYLERSFSPKLLFTCIYLFYCAILQTSASNAITASSYILKAAAVDSTTWKLRGLAIVAVSFAVGVHSVAPRLGRGLQDILSAVKLFILFFIVCTGFAALGGHVRGTKPDNFDNSTSFKGTSKNGYNIGTALLNAIFSFQGYDNMNAVLSEVKNPQRTLRIALPTAMGTVTVLYILANIAYFAGVSRAEFLESDLTIAASLFNNVFGHSAAVKALPALVAISAIGHLLGVAFTVSRVLQELAKDGITPFPNILMQNRPFKTPIFCLAIHLGITVIFICAPPAGDAFDFVVGLGTYPTVLLLTLVTIGLIKLRLAKDDNFQSSFKVPWAILGLYLAGNSFLLVMPFVPPVNGKGSTSLPYWLSPVVSLAILAMGVIYYVGRFILFPWVFGYELDLVAVGLSDGSRVSRYKIREA</sequence>
<feature type="transmembrane region" description="Helical" evidence="5">
    <location>
        <begin position="72"/>
        <end position="96"/>
    </location>
</feature>
<keyword evidence="4 5" id="KW-0472">Membrane</keyword>
<evidence type="ECO:0000256" key="2">
    <source>
        <dbReference type="ARBA" id="ARBA00022692"/>
    </source>
</evidence>
<accession>A0A1S9RBN8</accession>
<feature type="transmembrane region" description="Helical" evidence="5">
    <location>
        <begin position="39"/>
        <end position="60"/>
    </location>
</feature>
<feature type="transmembrane region" description="Helical" evidence="5">
    <location>
        <begin position="319"/>
        <end position="339"/>
    </location>
</feature>
<evidence type="ECO:0000256" key="5">
    <source>
        <dbReference type="SAM" id="Phobius"/>
    </source>
</evidence>